<gene>
    <name evidence="2" type="ORF">SBOR_9948</name>
</gene>
<accession>W9BYJ0</accession>
<protein>
    <recommendedName>
        <fullName evidence="4">Extracellular membrane protein CFEM domain-containing protein</fullName>
    </recommendedName>
</protein>
<dbReference type="Proteomes" id="UP000019487">
    <property type="component" value="Unassembled WGS sequence"/>
</dbReference>
<dbReference type="HOGENOM" id="CLU_110310_0_0_1"/>
<organism evidence="2 3">
    <name type="scientific">Sclerotinia borealis (strain F-4128)</name>
    <dbReference type="NCBI Taxonomy" id="1432307"/>
    <lineage>
        <taxon>Eukaryota</taxon>
        <taxon>Fungi</taxon>
        <taxon>Dikarya</taxon>
        <taxon>Ascomycota</taxon>
        <taxon>Pezizomycotina</taxon>
        <taxon>Leotiomycetes</taxon>
        <taxon>Helotiales</taxon>
        <taxon>Sclerotiniaceae</taxon>
        <taxon>Sclerotinia</taxon>
    </lineage>
</organism>
<evidence type="ECO:0008006" key="4">
    <source>
        <dbReference type="Google" id="ProtNLM"/>
    </source>
</evidence>
<feature type="chain" id="PRO_5004921465" description="Extracellular membrane protein CFEM domain-containing protein" evidence="1">
    <location>
        <begin position="19"/>
        <end position="243"/>
    </location>
</feature>
<evidence type="ECO:0000313" key="3">
    <source>
        <dbReference type="Proteomes" id="UP000019487"/>
    </source>
</evidence>
<evidence type="ECO:0000256" key="1">
    <source>
        <dbReference type="SAM" id="SignalP"/>
    </source>
</evidence>
<evidence type="ECO:0000313" key="2">
    <source>
        <dbReference type="EMBL" id="ESZ89662.1"/>
    </source>
</evidence>
<feature type="signal peptide" evidence="1">
    <location>
        <begin position="1"/>
        <end position="18"/>
    </location>
</feature>
<dbReference type="OrthoDB" id="5421216at2759"/>
<sequence length="243" mass="26566">MRPAILLAMAIVNGPVASDGNFPAPGCAIRCWENTKYISKCTDKHMCLCYDAEYQNVSHTIRSRQPPLNTLPVDRILTYKLQSVFKCLHSQCDTAHFGTALHHTITQCFGVADNILLAASPLSNHDSLRRREAEYLRGVKLEDSESIVGYPTLSALPMQSALPFSSGVAFPSIPPLLYLTRDTVTAAVTASVTAAVDSVQTAYNTAPEFITASPLLYTGDALRILPSTFFLFLSAYWGLYLAI</sequence>
<keyword evidence="1" id="KW-0732">Signal</keyword>
<dbReference type="EMBL" id="AYSA01000831">
    <property type="protein sequence ID" value="ESZ89662.1"/>
    <property type="molecule type" value="Genomic_DNA"/>
</dbReference>
<comment type="caution">
    <text evidence="2">The sequence shown here is derived from an EMBL/GenBank/DDBJ whole genome shotgun (WGS) entry which is preliminary data.</text>
</comment>
<dbReference type="AlphaFoldDB" id="W9BYJ0"/>
<reference evidence="2 3" key="1">
    <citation type="journal article" date="2014" name="Genome Announc.">
        <title>Draft genome sequence of Sclerotinia borealis, a psychrophilic plant pathogenic fungus.</title>
        <authorList>
            <person name="Mardanov A.V."/>
            <person name="Beletsky A.V."/>
            <person name="Kadnikov V.V."/>
            <person name="Ignatov A.N."/>
            <person name="Ravin N.V."/>
        </authorList>
    </citation>
    <scope>NUCLEOTIDE SEQUENCE [LARGE SCALE GENOMIC DNA]</scope>
    <source>
        <strain evidence="3">F-4157</strain>
    </source>
</reference>
<keyword evidence="3" id="KW-1185">Reference proteome</keyword>
<proteinExistence type="predicted"/>
<name>W9BYJ0_SCLBF</name>